<gene>
    <name evidence="2" type="ORF">C1645_856544</name>
</gene>
<name>A0A397SKR6_9GLOM</name>
<dbReference type="EMBL" id="QKYT01000375">
    <property type="protein sequence ID" value="RIA86242.1"/>
    <property type="molecule type" value="Genomic_DNA"/>
</dbReference>
<dbReference type="AlphaFoldDB" id="A0A397SKR6"/>
<sequence>MLQGWIREKEHSRISKENLPEINNPYKTHTKGAPRKRMKNALEGNRNPKSSGTASTHRSKYIYNHCDDRPGDDHLDNDHPDNNHPDEEHNDESSLRNTKVTRGVRDVVHARGLRRSKRVIDYSCEIYAKEDEDEEEKEEKEVLNSSHQSSSTTPQPSSTQQSSSQQSAISTIIIDPEIITSQAYMLIMSSTPIERQ</sequence>
<accession>A0A397SKR6</accession>
<feature type="compositionally biased region" description="Basic residues" evidence="1">
    <location>
        <begin position="28"/>
        <end position="39"/>
    </location>
</feature>
<organism evidence="2 3">
    <name type="scientific">Glomus cerebriforme</name>
    <dbReference type="NCBI Taxonomy" id="658196"/>
    <lineage>
        <taxon>Eukaryota</taxon>
        <taxon>Fungi</taxon>
        <taxon>Fungi incertae sedis</taxon>
        <taxon>Mucoromycota</taxon>
        <taxon>Glomeromycotina</taxon>
        <taxon>Glomeromycetes</taxon>
        <taxon>Glomerales</taxon>
        <taxon>Glomeraceae</taxon>
        <taxon>Glomus</taxon>
    </lineage>
</organism>
<proteinExistence type="predicted"/>
<comment type="caution">
    <text evidence="2">The sequence shown here is derived from an EMBL/GenBank/DDBJ whole genome shotgun (WGS) entry which is preliminary data.</text>
</comment>
<evidence type="ECO:0000256" key="1">
    <source>
        <dbReference type="SAM" id="MobiDB-lite"/>
    </source>
</evidence>
<evidence type="ECO:0000313" key="3">
    <source>
        <dbReference type="Proteomes" id="UP000265703"/>
    </source>
</evidence>
<feature type="compositionally biased region" description="Basic and acidic residues" evidence="1">
    <location>
        <begin position="1"/>
        <end position="19"/>
    </location>
</feature>
<feature type="region of interest" description="Disordered" evidence="1">
    <location>
        <begin position="1"/>
        <end position="103"/>
    </location>
</feature>
<dbReference type="Proteomes" id="UP000265703">
    <property type="component" value="Unassembled WGS sequence"/>
</dbReference>
<feature type="compositionally biased region" description="Polar residues" evidence="1">
    <location>
        <begin position="47"/>
        <end position="56"/>
    </location>
</feature>
<keyword evidence="3" id="KW-1185">Reference proteome</keyword>
<feature type="compositionally biased region" description="Low complexity" evidence="1">
    <location>
        <begin position="145"/>
        <end position="169"/>
    </location>
</feature>
<feature type="compositionally biased region" description="Basic and acidic residues" evidence="1">
    <location>
        <begin position="65"/>
        <end position="94"/>
    </location>
</feature>
<feature type="region of interest" description="Disordered" evidence="1">
    <location>
        <begin position="129"/>
        <end position="169"/>
    </location>
</feature>
<protein>
    <submittedName>
        <fullName evidence="2">Uncharacterized protein</fullName>
    </submittedName>
</protein>
<dbReference type="OrthoDB" id="2410767at2759"/>
<reference evidence="2 3" key="1">
    <citation type="submission" date="2018-06" db="EMBL/GenBank/DDBJ databases">
        <title>Comparative genomics reveals the genomic features of Rhizophagus irregularis, R. cerebriforme, R. diaphanum and Gigaspora rosea, and their symbiotic lifestyle signature.</title>
        <authorList>
            <person name="Morin E."/>
            <person name="San Clemente H."/>
            <person name="Chen E.C.H."/>
            <person name="De La Providencia I."/>
            <person name="Hainaut M."/>
            <person name="Kuo A."/>
            <person name="Kohler A."/>
            <person name="Murat C."/>
            <person name="Tang N."/>
            <person name="Roy S."/>
            <person name="Loubradou J."/>
            <person name="Henrissat B."/>
            <person name="Grigoriev I.V."/>
            <person name="Corradi N."/>
            <person name="Roux C."/>
            <person name="Martin F.M."/>
        </authorList>
    </citation>
    <scope>NUCLEOTIDE SEQUENCE [LARGE SCALE GENOMIC DNA]</scope>
    <source>
        <strain evidence="2 3">DAOM 227022</strain>
    </source>
</reference>
<evidence type="ECO:0000313" key="2">
    <source>
        <dbReference type="EMBL" id="RIA86242.1"/>
    </source>
</evidence>